<dbReference type="GO" id="GO:0004805">
    <property type="term" value="F:trehalose-phosphatase activity"/>
    <property type="evidence" value="ECO:0007669"/>
    <property type="project" value="UniProtKB-EC"/>
</dbReference>
<evidence type="ECO:0000256" key="4">
    <source>
        <dbReference type="ARBA" id="ARBA00008770"/>
    </source>
</evidence>
<evidence type="ECO:0000256" key="3">
    <source>
        <dbReference type="ARBA" id="ARBA00005199"/>
    </source>
</evidence>
<dbReference type="EC" id="3.1.3.12" evidence="6"/>
<dbReference type="NCBIfam" id="TIGR00685">
    <property type="entry name" value="T6PP"/>
    <property type="match status" value="1"/>
</dbReference>
<dbReference type="SUPFAM" id="SSF56784">
    <property type="entry name" value="HAD-like"/>
    <property type="match status" value="1"/>
</dbReference>
<dbReference type="FunFam" id="3.30.70.1020:FF:000004">
    <property type="entry name" value="Trehalose 6-phosphate phosphatase"/>
    <property type="match status" value="1"/>
</dbReference>
<dbReference type="EMBL" id="BNCO01000004">
    <property type="protein sequence ID" value="GIL47494.1"/>
    <property type="molecule type" value="Genomic_DNA"/>
</dbReference>
<dbReference type="InterPro" id="IPR003337">
    <property type="entry name" value="Trehalose_PPase"/>
</dbReference>
<evidence type="ECO:0000313" key="9">
    <source>
        <dbReference type="Proteomes" id="UP000747399"/>
    </source>
</evidence>
<dbReference type="CDD" id="cd01627">
    <property type="entry name" value="HAD_TPP"/>
    <property type="match status" value="1"/>
</dbReference>
<evidence type="ECO:0000256" key="6">
    <source>
        <dbReference type="RuleBase" id="RU361117"/>
    </source>
</evidence>
<evidence type="ECO:0000313" key="8">
    <source>
        <dbReference type="EMBL" id="GIL47494.1"/>
    </source>
</evidence>
<name>A0A8J4AXE1_9CHLO</name>
<dbReference type="InterPro" id="IPR036412">
    <property type="entry name" value="HAD-like_sf"/>
</dbReference>
<dbReference type="InterPro" id="IPR023214">
    <property type="entry name" value="HAD_sf"/>
</dbReference>
<keyword evidence="9" id="KW-1185">Reference proteome</keyword>
<feature type="compositionally biased region" description="Polar residues" evidence="7">
    <location>
        <begin position="41"/>
        <end position="60"/>
    </location>
</feature>
<proteinExistence type="inferred from homology"/>
<dbReference type="Gene3D" id="3.30.70.1020">
    <property type="entry name" value="Trehalose-6-phosphate phosphatase related protein, domain 2"/>
    <property type="match status" value="1"/>
</dbReference>
<dbReference type="InterPro" id="IPR044651">
    <property type="entry name" value="OTSB-like"/>
</dbReference>
<accession>A0A8J4AXE1</accession>
<evidence type="ECO:0000256" key="7">
    <source>
        <dbReference type="SAM" id="MobiDB-lite"/>
    </source>
</evidence>
<keyword evidence="5 6" id="KW-0378">Hydrolase</keyword>
<comment type="function">
    <text evidence="6">Removes the phosphate from trehalose 6-phosphate to produce free trehalose.</text>
</comment>
<comment type="pathway">
    <text evidence="3 6">Glycan biosynthesis; trehalose biosynthesis.</text>
</comment>
<dbReference type="PANTHER" id="PTHR43768">
    <property type="entry name" value="TREHALOSE 6-PHOSPHATE PHOSPHATASE"/>
    <property type="match status" value="1"/>
</dbReference>
<dbReference type="Pfam" id="PF02358">
    <property type="entry name" value="Trehalose_PPase"/>
    <property type="match status" value="1"/>
</dbReference>
<organism evidence="8 9">
    <name type="scientific">Volvox africanus</name>
    <dbReference type="NCBI Taxonomy" id="51714"/>
    <lineage>
        <taxon>Eukaryota</taxon>
        <taxon>Viridiplantae</taxon>
        <taxon>Chlorophyta</taxon>
        <taxon>core chlorophytes</taxon>
        <taxon>Chlorophyceae</taxon>
        <taxon>CS clade</taxon>
        <taxon>Chlamydomonadales</taxon>
        <taxon>Volvocaceae</taxon>
        <taxon>Volvox</taxon>
    </lineage>
</organism>
<sequence length="397" mass="43006">MWRSYSAAQPETSPSAFPSSTGPFGPGSRASFELGDDDSKTPVTATNGYPRASSGQYSYGQSDLVDSDEAAQGYLAWQENHPCILTHFELFKAAVEGKRLAVFLDYDGTLTPIVSNPDDAKMSEEMRNVVRAVARAFPTAIISGRGREKVEGFVQLKELFYAGSHGMDIAGPRVANGSSNGTSCIGRTGGDFQPAAHFRPLIDDIFELLRKRLKDVPGSSVEHNNFCVSAHFRNCPGEAWQEVISTVEDVVSEHDDLRMTRGRKVVEIRPKVDWHKGTALSHLVEALGLSQQPDVVAIYVGDDHTDEDAFRTLEETRQGFGILVSTRPKPTRARFTVRDPACVQAFLSGIVEWAKSKSNGWHANPCCNGWSMALSSSTSMENPSEAAGAAAVAAGTS</sequence>
<protein>
    <recommendedName>
        <fullName evidence="6">Trehalose 6-phosphate phosphatase</fullName>
        <ecNumber evidence="6">3.1.3.12</ecNumber>
    </recommendedName>
</protein>
<comment type="cofactor">
    <cofactor evidence="2 6">
        <name>a divalent metal cation</name>
        <dbReference type="ChEBI" id="CHEBI:60240"/>
    </cofactor>
</comment>
<evidence type="ECO:0000256" key="1">
    <source>
        <dbReference type="ARBA" id="ARBA00000500"/>
    </source>
</evidence>
<comment type="catalytic activity">
    <reaction evidence="1 6">
        <text>alpha,alpha-trehalose 6-phosphate + H2O = alpha,alpha-trehalose + phosphate</text>
        <dbReference type="Rhea" id="RHEA:23420"/>
        <dbReference type="ChEBI" id="CHEBI:15377"/>
        <dbReference type="ChEBI" id="CHEBI:16551"/>
        <dbReference type="ChEBI" id="CHEBI:43474"/>
        <dbReference type="ChEBI" id="CHEBI:58429"/>
        <dbReference type="EC" id="3.1.3.12"/>
    </reaction>
</comment>
<gene>
    <name evidence="8" type="ORF">Vafri_4312</name>
</gene>
<evidence type="ECO:0000256" key="5">
    <source>
        <dbReference type="ARBA" id="ARBA00022801"/>
    </source>
</evidence>
<dbReference type="Gene3D" id="3.40.50.1000">
    <property type="entry name" value="HAD superfamily/HAD-like"/>
    <property type="match status" value="1"/>
</dbReference>
<comment type="similarity">
    <text evidence="4 6">Belongs to the trehalose phosphatase family.</text>
</comment>
<dbReference type="InterPro" id="IPR006379">
    <property type="entry name" value="HAD-SF_hydro_IIB"/>
</dbReference>
<dbReference type="Proteomes" id="UP000747399">
    <property type="component" value="Unassembled WGS sequence"/>
</dbReference>
<dbReference type="PANTHER" id="PTHR43768:SF3">
    <property type="entry name" value="TREHALOSE 6-PHOSPHATE PHOSPHATASE"/>
    <property type="match status" value="1"/>
</dbReference>
<feature type="region of interest" description="Disordered" evidence="7">
    <location>
        <begin position="1"/>
        <end position="60"/>
    </location>
</feature>
<evidence type="ECO:0000256" key="2">
    <source>
        <dbReference type="ARBA" id="ARBA00001968"/>
    </source>
</evidence>
<dbReference type="UniPathway" id="UPA00299"/>
<feature type="compositionally biased region" description="Polar residues" evidence="7">
    <location>
        <begin position="1"/>
        <end position="22"/>
    </location>
</feature>
<dbReference type="AlphaFoldDB" id="A0A8J4AXE1"/>
<reference evidence="8" key="1">
    <citation type="journal article" date="2021" name="Proc. Natl. Acad. Sci. U.S.A.">
        <title>Three genomes in the algal genus Volvox reveal the fate of a haploid sex-determining region after a transition to homothallism.</title>
        <authorList>
            <person name="Yamamoto K."/>
            <person name="Hamaji T."/>
            <person name="Kawai-Toyooka H."/>
            <person name="Matsuzaki R."/>
            <person name="Takahashi F."/>
            <person name="Nishimura Y."/>
            <person name="Kawachi M."/>
            <person name="Noguchi H."/>
            <person name="Minakuchi Y."/>
            <person name="Umen J.G."/>
            <person name="Toyoda A."/>
            <person name="Nozaki H."/>
        </authorList>
    </citation>
    <scope>NUCLEOTIDE SEQUENCE</scope>
    <source>
        <strain evidence="8">NIES-3780</strain>
    </source>
</reference>
<comment type="caution">
    <text evidence="8">The sequence shown here is derived from an EMBL/GenBank/DDBJ whole genome shotgun (WGS) entry which is preliminary data.</text>
</comment>
<dbReference type="NCBIfam" id="TIGR01484">
    <property type="entry name" value="HAD-SF-IIB"/>
    <property type="match status" value="1"/>
</dbReference>
<dbReference type="GO" id="GO:0005992">
    <property type="term" value="P:trehalose biosynthetic process"/>
    <property type="evidence" value="ECO:0007669"/>
    <property type="project" value="UniProtKB-UniPathway"/>
</dbReference>